<proteinExistence type="inferred from homology"/>
<dbReference type="Proteomes" id="UP000181981">
    <property type="component" value="Unassembled WGS sequence"/>
</dbReference>
<dbReference type="STRING" id="1168034.FH5T_15820"/>
<dbReference type="HOGENOM" id="CLU_015553_0_3_10"/>
<dbReference type="Pfam" id="PF14322">
    <property type="entry name" value="SusD-like_3"/>
    <property type="match status" value="1"/>
</dbReference>
<keyword evidence="4" id="KW-0472">Membrane</keyword>
<dbReference type="Proteomes" id="UP000023772">
    <property type="component" value="Chromosome"/>
</dbReference>
<evidence type="ECO:0000259" key="8">
    <source>
        <dbReference type="Pfam" id="PF14322"/>
    </source>
</evidence>
<evidence type="ECO:0000313" key="12">
    <source>
        <dbReference type="Proteomes" id="UP000181981"/>
    </source>
</evidence>
<dbReference type="InterPro" id="IPR011990">
    <property type="entry name" value="TPR-like_helical_dom_sf"/>
</dbReference>
<dbReference type="AlphaFoldDB" id="X5DCP7"/>
<evidence type="ECO:0000256" key="3">
    <source>
        <dbReference type="ARBA" id="ARBA00022729"/>
    </source>
</evidence>
<evidence type="ECO:0000313" key="9">
    <source>
        <dbReference type="EMBL" id="AHW60613.1"/>
    </source>
</evidence>
<evidence type="ECO:0000313" key="10">
    <source>
        <dbReference type="EMBL" id="SET05310.1"/>
    </source>
</evidence>
<sequence length="619" mass="68799">MKRKYIANLVIASVFISLFMSSCLDDFLEKPAGGAVTVDTIFHTKNQAQYAVASMYQSGMQNLYVYNAGGLGHSNSCARPGIITDEVYLESNVTWIAQNVGVGAYYSGTMTSGNTPDIPGYGAHYRGIRRANLVLKNIDMVIDADQAWIDDVKGQALFIRALQHFELFRYYGGIPIVTDVLGEGELKLPRRSVKTVVSTIVKWCDEAAVLLPSSRSATEYGKVTKLAALALKARVLLYAASPMYNTPSGMTSEIIRFGDDRDSVLCYPDYDVNRWKLAADAAKAVIDNAGAAGVSIYNTSTPETTGDTYATIGDYESVWNVYANEEMILQCTEFNSNDWGNKIWALTNQSRSGCGAAGLGSWGPMNNVPVEFAMLYEKRDGSNWSVEPGDQGDDLAAFIEGLDLDPRFYQSIAYGGMQYNSSYGKLQFYKGADGFSDGKLGGNDQDPHGFAMEAYKFAPRIENAARQHFSWPVFRLAEFYLSYAEALNEFEGPTTKAYDALNVTRDRAGMPEKSNLSQEEFRAAVHNERTVELAFENHRYNDLLRWMQADEVINDRSFYGFKTVAKDAGDGTALHAWTVSVFSKRFFPDKYYYLPFSNAEVSKNYLGDREAWDGQNPGW</sequence>
<feature type="domain" description="RagB/SusD" evidence="7">
    <location>
        <begin position="369"/>
        <end position="619"/>
    </location>
</feature>
<gene>
    <name evidence="9" type="ORF">FH5T_15820</name>
    <name evidence="10" type="ORF">SAMN05444285_10582</name>
</gene>
<dbReference type="InterPro" id="IPR033985">
    <property type="entry name" value="SusD-like_N"/>
</dbReference>
<dbReference type="OrthoDB" id="691231at2"/>
<comment type="subcellular location">
    <subcellularLocation>
        <location evidence="1">Cell outer membrane</location>
    </subcellularLocation>
</comment>
<comment type="similarity">
    <text evidence="2">Belongs to the SusD family.</text>
</comment>
<dbReference type="KEGG" id="dori:FH5T_15820"/>
<keyword evidence="3 6" id="KW-0732">Signal</keyword>
<feature type="domain" description="SusD-like N-terminal" evidence="8">
    <location>
        <begin position="109"/>
        <end position="237"/>
    </location>
</feature>
<dbReference type="InterPro" id="IPR012944">
    <property type="entry name" value="SusD_RagB_dom"/>
</dbReference>
<dbReference type="SUPFAM" id="SSF48452">
    <property type="entry name" value="TPR-like"/>
    <property type="match status" value="1"/>
</dbReference>
<feature type="signal peptide" evidence="6">
    <location>
        <begin position="1"/>
        <end position="24"/>
    </location>
</feature>
<evidence type="ECO:0000256" key="5">
    <source>
        <dbReference type="ARBA" id="ARBA00023237"/>
    </source>
</evidence>
<keyword evidence="5" id="KW-0998">Cell outer membrane</keyword>
<keyword evidence="11" id="KW-1185">Reference proteome</keyword>
<dbReference type="GO" id="GO:0009279">
    <property type="term" value="C:cell outer membrane"/>
    <property type="evidence" value="ECO:0007669"/>
    <property type="project" value="UniProtKB-SubCell"/>
</dbReference>
<reference evidence="9 11" key="1">
    <citation type="submission" date="2014-03" db="EMBL/GenBank/DDBJ databases">
        <title>Complete genome sequence of a deeply braunched marine Bacteroidia bacterium Draconibacterium orientale type strain FH5T.</title>
        <authorList>
            <person name="Li X."/>
            <person name="Wang X."/>
            <person name="Xie Z."/>
            <person name="Du Z."/>
            <person name="Chen G."/>
        </authorList>
    </citation>
    <scope>NUCLEOTIDE SEQUENCE [LARGE SCALE GENOMIC DNA]</scope>
    <source>
        <strain evidence="9 11">FH5</strain>
    </source>
</reference>
<evidence type="ECO:0000256" key="4">
    <source>
        <dbReference type="ARBA" id="ARBA00023136"/>
    </source>
</evidence>
<evidence type="ECO:0000256" key="2">
    <source>
        <dbReference type="ARBA" id="ARBA00006275"/>
    </source>
</evidence>
<evidence type="ECO:0000256" key="1">
    <source>
        <dbReference type="ARBA" id="ARBA00004442"/>
    </source>
</evidence>
<dbReference type="eggNOG" id="COG0614">
    <property type="taxonomic scope" value="Bacteria"/>
</dbReference>
<dbReference type="Gene3D" id="1.25.40.390">
    <property type="match status" value="1"/>
</dbReference>
<organism evidence="10 12">
    <name type="scientific">Draconibacterium orientale</name>
    <dbReference type="NCBI Taxonomy" id="1168034"/>
    <lineage>
        <taxon>Bacteria</taxon>
        <taxon>Pseudomonadati</taxon>
        <taxon>Bacteroidota</taxon>
        <taxon>Bacteroidia</taxon>
        <taxon>Marinilabiliales</taxon>
        <taxon>Prolixibacteraceae</taxon>
        <taxon>Draconibacterium</taxon>
    </lineage>
</organism>
<accession>X5DCP7</accession>
<feature type="chain" id="PRO_5010514881" evidence="6">
    <location>
        <begin position="25"/>
        <end position="619"/>
    </location>
</feature>
<dbReference type="PROSITE" id="PS51257">
    <property type="entry name" value="PROKAR_LIPOPROTEIN"/>
    <property type="match status" value="1"/>
</dbReference>
<evidence type="ECO:0000259" key="7">
    <source>
        <dbReference type="Pfam" id="PF07980"/>
    </source>
</evidence>
<dbReference type="RefSeq" id="WP_038560487.1">
    <property type="nucleotide sequence ID" value="NZ_FOHT01000005.1"/>
</dbReference>
<protein>
    <submittedName>
        <fullName evidence="9">Carbohydrate-binding protein SusD</fullName>
    </submittedName>
    <submittedName>
        <fullName evidence="10">Starch-binding associating with outer membrane</fullName>
    </submittedName>
</protein>
<reference evidence="10 12" key="2">
    <citation type="submission" date="2016-10" db="EMBL/GenBank/DDBJ databases">
        <authorList>
            <person name="de Groot N.N."/>
        </authorList>
    </citation>
    <scope>NUCLEOTIDE SEQUENCE [LARGE SCALE GENOMIC DNA]</scope>
    <source>
        <strain evidence="10 12">DSM 25947</strain>
    </source>
</reference>
<dbReference type="EMBL" id="FOHT01000005">
    <property type="protein sequence ID" value="SET05310.1"/>
    <property type="molecule type" value="Genomic_DNA"/>
</dbReference>
<name>X5DCP7_9BACT</name>
<dbReference type="EMBL" id="CP007451">
    <property type="protein sequence ID" value="AHW60613.1"/>
    <property type="molecule type" value="Genomic_DNA"/>
</dbReference>
<evidence type="ECO:0000313" key="11">
    <source>
        <dbReference type="Proteomes" id="UP000023772"/>
    </source>
</evidence>
<dbReference type="Pfam" id="PF07980">
    <property type="entry name" value="SusD_RagB"/>
    <property type="match status" value="1"/>
</dbReference>
<evidence type="ECO:0000256" key="6">
    <source>
        <dbReference type="SAM" id="SignalP"/>
    </source>
</evidence>